<dbReference type="Proteomes" id="UP000481327">
    <property type="component" value="Unassembled WGS sequence"/>
</dbReference>
<evidence type="ECO:0000313" key="2">
    <source>
        <dbReference type="EMBL" id="MQT16034.1"/>
    </source>
</evidence>
<feature type="chain" id="PRO_5028984149" evidence="1">
    <location>
        <begin position="27"/>
        <end position="272"/>
    </location>
</feature>
<dbReference type="Pfam" id="PF20055">
    <property type="entry name" value="DUF6454"/>
    <property type="match status" value="1"/>
</dbReference>
<protein>
    <submittedName>
        <fullName evidence="2">Uncharacterized protein</fullName>
    </submittedName>
</protein>
<organism evidence="2 3">
    <name type="scientific">Sandarakinorhabdus fusca</name>
    <dbReference type="NCBI Taxonomy" id="1439888"/>
    <lineage>
        <taxon>Bacteria</taxon>
        <taxon>Pseudomonadati</taxon>
        <taxon>Pseudomonadota</taxon>
        <taxon>Alphaproteobacteria</taxon>
        <taxon>Sphingomonadales</taxon>
        <taxon>Sphingosinicellaceae</taxon>
        <taxon>Sandarakinorhabdus</taxon>
    </lineage>
</organism>
<dbReference type="EMBL" id="WIOL01000001">
    <property type="protein sequence ID" value="MQT16034.1"/>
    <property type="molecule type" value="Genomic_DNA"/>
</dbReference>
<comment type="caution">
    <text evidence="2">The sequence shown here is derived from an EMBL/GenBank/DDBJ whole genome shotgun (WGS) entry which is preliminary data.</text>
</comment>
<keyword evidence="3" id="KW-1185">Reference proteome</keyword>
<evidence type="ECO:0000313" key="3">
    <source>
        <dbReference type="Proteomes" id="UP000481327"/>
    </source>
</evidence>
<dbReference type="SUPFAM" id="SSF50969">
    <property type="entry name" value="YVTN repeat-like/Quinoprotein amine dehydrogenase"/>
    <property type="match status" value="1"/>
</dbReference>
<gene>
    <name evidence="2" type="ORF">F3168_02000</name>
</gene>
<feature type="signal peptide" evidence="1">
    <location>
        <begin position="1"/>
        <end position="26"/>
    </location>
</feature>
<dbReference type="Gene3D" id="2.130.10.10">
    <property type="entry name" value="YVTN repeat-like/Quinoprotein amine dehydrogenase"/>
    <property type="match status" value="1"/>
</dbReference>
<sequence>MQMIRKMARPAVTVVLLLLSSLSVAAAPDPFDGAIEHARARGSLKLEGEVFHVQGLEIAGGHIWVTSVDQANRKAYLHQFDRATGKFQRRLEVSEGKRFHPGGISVSNASIWVPVAEYRPDSSTVLVEIDAETMVVRRKIHVADHLGCVAVSGRTLVAGNWNSRLLYVFDLGKTAPPRVVSNPSSTQYQDMKFVGRHLVAGGSRTLWSGTVDWIDWPSMKIVRTLRSGAVGLARPFGRGGAYTGEGMAVEGRDLYLLPEDGPSRVFRFTIDA</sequence>
<evidence type="ECO:0000256" key="1">
    <source>
        <dbReference type="SAM" id="SignalP"/>
    </source>
</evidence>
<name>A0A7C9GVE9_9SPHN</name>
<dbReference type="AlphaFoldDB" id="A0A7C9GVE9"/>
<dbReference type="OrthoDB" id="7064788at2"/>
<dbReference type="InterPro" id="IPR046312">
    <property type="entry name" value="DUF6454"/>
</dbReference>
<proteinExistence type="predicted"/>
<dbReference type="InterPro" id="IPR015943">
    <property type="entry name" value="WD40/YVTN_repeat-like_dom_sf"/>
</dbReference>
<keyword evidence="1" id="KW-0732">Signal</keyword>
<accession>A0A7C9GVE9</accession>
<dbReference type="RefSeq" id="WP_152576484.1">
    <property type="nucleotide sequence ID" value="NZ_JAATJI010000001.1"/>
</dbReference>
<reference evidence="2 3" key="1">
    <citation type="submission" date="2019-09" db="EMBL/GenBank/DDBJ databases">
        <title>Polymorphobacter sp. isolated from a lake in China.</title>
        <authorList>
            <person name="Liu Z."/>
        </authorList>
    </citation>
    <scope>NUCLEOTIDE SEQUENCE [LARGE SCALE GENOMIC DNA]</scope>
    <source>
        <strain evidence="2 3">D40P</strain>
    </source>
</reference>
<dbReference type="InterPro" id="IPR011044">
    <property type="entry name" value="Quino_amine_DH_bsu"/>
</dbReference>